<protein>
    <submittedName>
        <fullName evidence="2">OmpA family protein</fullName>
    </submittedName>
</protein>
<organism evidence="2 3">
    <name type="scientific">Ohtaekwangia koreensis</name>
    <dbReference type="NCBI Taxonomy" id="688867"/>
    <lineage>
        <taxon>Bacteria</taxon>
        <taxon>Pseudomonadati</taxon>
        <taxon>Bacteroidota</taxon>
        <taxon>Cytophagia</taxon>
        <taxon>Cytophagales</taxon>
        <taxon>Fulvivirgaceae</taxon>
        <taxon>Ohtaekwangia</taxon>
    </lineage>
</organism>
<dbReference type="Gene3D" id="3.30.1330.60">
    <property type="entry name" value="OmpA-like domain"/>
    <property type="match status" value="1"/>
</dbReference>
<evidence type="ECO:0000313" key="3">
    <source>
        <dbReference type="Proteomes" id="UP000190961"/>
    </source>
</evidence>
<reference evidence="2 3" key="1">
    <citation type="submission" date="2017-02" db="EMBL/GenBank/DDBJ databases">
        <authorList>
            <person name="Peterson S.W."/>
        </authorList>
    </citation>
    <scope>NUCLEOTIDE SEQUENCE [LARGE SCALE GENOMIC DNA]</scope>
    <source>
        <strain evidence="2 3">DSM 25262</strain>
    </source>
</reference>
<dbReference type="AlphaFoldDB" id="A0A1T5IMI1"/>
<dbReference type="InterPro" id="IPR036737">
    <property type="entry name" value="OmpA-like_sf"/>
</dbReference>
<evidence type="ECO:0000313" key="2">
    <source>
        <dbReference type="EMBL" id="SKC40414.1"/>
    </source>
</evidence>
<evidence type="ECO:0000256" key="1">
    <source>
        <dbReference type="SAM" id="SignalP"/>
    </source>
</evidence>
<dbReference type="SUPFAM" id="SSF103088">
    <property type="entry name" value="OmpA-like"/>
    <property type="match status" value="1"/>
</dbReference>
<name>A0A1T5IMI1_9BACT</name>
<dbReference type="OrthoDB" id="632640at2"/>
<keyword evidence="1" id="KW-0732">Signal</keyword>
<dbReference type="Proteomes" id="UP000190961">
    <property type="component" value="Unassembled WGS sequence"/>
</dbReference>
<dbReference type="RefSeq" id="WP_079684832.1">
    <property type="nucleotide sequence ID" value="NZ_FUZU01000001.1"/>
</dbReference>
<keyword evidence="3" id="KW-1185">Reference proteome</keyword>
<feature type="chain" id="PRO_5012029909" evidence="1">
    <location>
        <begin position="20"/>
        <end position="631"/>
    </location>
</feature>
<proteinExistence type="predicted"/>
<dbReference type="EMBL" id="FUZU01000001">
    <property type="protein sequence ID" value="SKC40414.1"/>
    <property type="molecule type" value="Genomic_DNA"/>
</dbReference>
<feature type="signal peptide" evidence="1">
    <location>
        <begin position="1"/>
        <end position="19"/>
    </location>
</feature>
<dbReference type="STRING" id="688867.SAMN05660236_0182"/>
<sequence length="631" mass="73927">MKKFALAFSLTLATMIGYAQITNRENYDIKRPKNINKDCKRLYDVLKNAPEDVRFGTVFSGDSIFLIYNDFEWFSKIIESKNDGIAVDIMQSSQYQCDNISRFAGSWSHRGLLLPPLYREGIKKRMTTPSGNVKIFAGMIPSTINKENIEVNYILLNNKNLCYSSSIINLDVNGWKLLEMGMYYDTLTPEKIQEKYKELSKTLHFTIPFERSKSEYKPEDIKPLYDSLQITDYAIKTISIKAYTSVEGSYERNLKLQNQRAQSIVAALQSFQSETIESSIEASENWVEFLNDIAATGYTSWMTLNKDEIKEKLKSPTLLSTLEPVLRKHRKALIQITLEKRLSYRESNQEELKKYFQQTIAQKNIDEALYLQQIIFYKIQRQEIPEHFIQELEVPPSLEYGSLLINNASFLYENNSYEVFEAIKTFEELDRIIPRNPKIKYNLCALKLQSWLQSKILVDPPVLMKEIESLRKIGIHDNLVRRLLINYHIILSESHIRNRHYVEKDKAVKFNYESYKPLQLKDQDLVNLAKYFSYYSKFDWARKTLEPRIKSLNVSEDLVFYYLSLTIYDKHYTSGPSYRTIMLNAIDQNKDRFCHLFDPVGKGGISFQLLDDNFIKKTFCENCQDLMRNSH</sequence>
<gene>
    <name evidence="2" type="ORF">SAMN05660236_0182</name>
</gene>
<accession>A0A1T5IMI1</accession>